<evidence type="ECO:0008006" key="5">
    <source>
        <dbReference type="Google" id="ProtNLM"/>
    </source>
</evidence>
<keyword evidence="4" id="KW-1185">Reference proteome</keyword>
<accession>A0A6L6Q5I8</accession>
<evidence type="ECO:0000313" key="4">
    <source>
        <dbReference type="Proteomes" id="UP000484015"/>
    </source>
</evidence>
<comment type="caution">
    <text evidence="3">The sequence shown here is derived from an EMBL/GenBank/DDBJ whole genome shotgun (WGS) entry which is preliminary data.</text>
</comment>
<sequence length="323" mass="35351">MLSIKNWIIALLCCSCLSAWAAEPPKPQAPAPDGIEVGVYLVNVPAVNLKEKKFQLDFYLWFRWKNDELDPMENFEIVNGHVDGKESVKKRKAGGYNYSSARISATIYRNFVLNRYPLDDQALKLQIENAGGAGTMPPYIPDKAQSGVSAKIDVPGWRVQGFEGYASTTKYPTTFGDPEAAGQKESQVQRYTFAVNLKRAGWGNFIKLFSILFLAAGLAFNAFRIPSDAIDARIAFAASAVFMAVLTQSALSATLPETDTFGMADLLYNATMGFIAASFVLIVYTYRVSEQGNAAHAETVSRQAGWSLTVLYLLAVPAIVLLA</sequence>
<protein>
    <recommendedName>
        <fullName evidence="5">Neurotransmitter-gated ion-channel ligand-binding domain-containing protein</fullName>
    </recommendedName>
</protein>
<feature type="transmembrane region" description="Helical" evidence="1">
    <location>
        <begin position="266"/>
        <end position="284"/>
    </location>
</feature>
<keyword evidence="1" id="KW-1133">Transmembrane helix</keyword>
<dbReference type="Proteomes" id="UP000484015">
    <property type="component" value="Unassembled WGS sequence"/>
</dbReference>
<organism evidence="3 4">
    <name type="scientific">Pseudoduganella ginsengisoli</name>
    <dbReference type="NCBI Taxonomy" id="1462440"/>
    <lineage>
        <taxon>Bacteria</taxon>
        <taxon>Pseudomonadati</taxon>
        <taxon>Pseudomonadota</taxon>
        <taxon>Betaproteobacteria</taxon>
        <taxon>Burkholderiales</taxon>
        <taxon>Oxalobacteraceae</taxon>
        <taxon>Telluria group</taxon>
        <taxon>Pseudoduganella</taxon>
    </lineage>
</organism>
<name>A0A6L6Q5I8_9BURK</name>
<keyword evidence="1" id="KW-0812">Transmembrane</keyword>
<dbReference type="OrthoDB" id="9150858at2"/>
<gene>
    <name evidence="3" type="ORF">GM668_24050</name>
</gene>
<evidence type="ECO:0000256" key="2">
    <source>
        <dbReference type="SAM" id="SignalP"/>
    </source>
</evidence>
<feature type="signal peptide" evidence="2">
    <location>
        <begin position="1"/>
        <end position="21"/>
    </location>
</feature>
<dbReference type="Gene3D" id="1.20.58.390">
    <property type="entry name" value="Neurotransmitter-gated ion-channel transmembrane domain"/>
    <property type="match status" value="1"/>
</dbReference>
<dbReference type="EMBL" id="WNLA01000021">
    <property type="protein sequence ID" value="MTW05153.1"/>
    <property type="molecule type" value="Genomic_DNA"/>
</dbReference>
<feature type="chain" id="PRO_5026917495" description="Neurotransmitter-gated ion-channel ligand-binding domain-containing protein" evidence="2">
    <location>
        <begin position="22"/>
        <end position="323"/>
    </location>
</feature>
<dbReference type="GO" id="GO:0005230">
    <property type="term" value="F:extracellular ligand-gated monoatomic ion channel activity"/>
    <property type="evidence" value="ECO:0007669"/>
    <property type="project" value="InterPro"/>
</dbReference>
<feature type="transmembrane region" description="Helical" evidence="1">
    <location>
        <begin position="235"/>
        <end position="254"/>
    </location>
</feature>
<keyword evidence="1" id="KW-0472">Membrane</keyword>
<evidence type="ECO:0000256" key="1">
    <source>
        <dbReference type="SAM" id="Phobius"/>
    </source>
</evidence>
<reference evidence="3 4" key="1">
    <citation type="submission" date="2019-11" db="EMBL/GenBank/DDBJ databases">
        <title>Type strains purchased from KCTC, JCM and DSMZ.</title>
        <authorList>
            <person name="Lu H."/>
        </authorList>
    </citation>
    <scope>NUCLEOTIDE SEQUENCE [LARGE SCALE GENOMIC DNA]</scope>
    <source>
        <strain evidence="3 4">KCTC 42409</strain>
    </source>
</reference>
<feature type="transmembrane region" description="Helical" evidence="1">
    <location>
        <begin position="304"/>
        <end position="322"/>
    </location>
</feature>
<dbReference type="RefSeq" id="WP_155441509.1">
    <property type="nucleotide sequence ID" value="NZ_WNLA01000021.1"/>
</dbReference>
<evidence type="ECO:0000313" key="3">
    <source>
        <dbReference type="EMBL" id="MTW05153.1"/>
    </source>
</evidence>
<proteinExistence type="predicted"/>
<feature type="transmembrane region" description="Helical" evidence="1">
    <location>
        <begin position="205"/>
        <end position="223"/>
    </location>
</feature>
<dbReference type="InterPro" id="IPR036734">
    <property type="entry name" value="Neur_chan_lig-bd_sf"/>
</dbReference>
<dbReference type="GO" id="GO:0016020">
    <property type="term" value="C:membrane"/>
    <property type="evidence" value="ECO:0007669"/>
    <property type="project" value="InterPro"/>
</dbReference>
<dbReference type="Gene3D" id="2.70.170.10">
    <property type="entry name" value="Neurotransmitter-gated ion-channel ligand-binding domain"/>
    <property type="match status" value="1"/>
</dbReference>
<dbReference type="AlphaFoldDB" id="A0A6L6Q5I8"/>
<dbReference type="InterPro" id="IPR038050">
    <property type="entry name" value="Neuro_actylchol_rec"/>
</dbReference>
<keyword evidence="2" id="KW-0732">Signal</keyword>